<keyword evidence="3" id="KW-1185">Reference proteome</keyword>
<gene>
    <name evidence="2" type="ORF">L596_025591</name>
</gene>
<evidence type="ECO:0000313" key="2">
    <source>
        <dbReference type="EMBL" id="TKR65141.1"/>
    </source>
</evidence>
<name>A0A4U5M873_STECR</name>
<organism evidence="2 3">
    <name type="scientific">Steinernema carpocapsae</name>
    <name type="common">Entomopathogenic nematode</name>
    <dbReference type="NCBI Taxonomy" id="34508"/>
    <lineage>
        <taxon>Eukaryota</taxon>
        <taxon>Metazoa</taxon>
        <taxon>Ecdysozoa</taxon>
        <taxon>Nematoda</taxon>
        <taxon>Chromadorea</taxon>
        <taxon>Rhabditida</taxon>
        <taxon>Tylenchina</taxon>
        <taxon>Panagrolaimomorpha</taxon>
        <taxon>Strongyloidoidea</taxon>
        <taxon>Steinernematidae</taxon>
        <taxon>Steinernema</taxon>
    </lineage>
</organism>
<reference evidence="2 3" key="1">
    <citation type="journal article" date="2015" name="Genome Biol.">
        <title>Comparative genomics of Steinernema reveals deeply conserved gene regulatory networks.</title>
        <authorList>
            <person name="Dillman A.R."/>
            <person name="Macchietto M."/>
            <person name="Porter C.F."/>
            <person name="Rogers A."/>
            <person name="Williams B."/>
            <person name="Antoshechkin I."/>
            <person name="Lee M.M."/>
            <person name="Goodwin Z."/>
            <person name="Lu X."/>
            <person name="Lewis E.E."/>
            <person name="Goodrich-Blair H."/>
            <person name="Stock S.P."/>
            <person name="Adams B.J."/>
            <person name="Sternberg P.W."/>
            <person name="Mortazavi A."/>
        </authorList>
    </citation>
    <scope>NUCLEOTIDE SEQUENCE [LARGE SCALE GENOMIC DNA]</scope>
    <source>
        <strain evidence="2 3">ALL</strain>
    </source>
</reference>
<dbReference type="EMBL" id="AZBU02000009">
    <property type="protein sequence ID" value="TKR65141.1"/>
    <property type="molecule type" value="Genomic_DNA"/>
</dbReference>
<accession>A0A4U5M873</accession>
<feature type="region of interest" description="Disordered" evidence="1">
    <location>
        <begin position="26"/>
        <end position="45"/>
    </location>
</feature>
<evidence type="ECO:0000313" key="3">
    <source>
        <dbReference type="Proteomes" id="UP000298663"/>
    </source>
</evidence>
<reference evidence="2 3" key="2">
    <citation type="journal article" date="2019" name="G3 (Bethesda)">
        <title>Hybrid Assembly of the Genome of the Entomopathogenic Nematode Steinernema carpocapsae Identifies the X-Chromosome.</title>
        <authorList>
            <person name="Serra L."/>
            <person name="Macchietto M."/>
            <person name="Macias-Munoz A."/>
            <person name="McGill C.J."/>
            <person name="Rodriguez I.M."/>
            <person name="Rodriguez B."/>
            <person name="Murad R."/>
            <person name="Mortazavi A."/>
        </authorList>
    </citation>
    <scope>NUCLEOTIDE SEQUENCE [LARGE SCALE GENOMIC DNA]</scope>
    <source>
        <strain evidence="2 3">ALL</strain>
    </source>
</reference>
<protein>
    <submittedName>
        <fullName evidence="2">Uncharacterized protein</fullName>
    </submittedName>
</protein>
<proteinExistence type="predicted"/>
<dbReference type="Proteomes" id="UP000298663">
    <property type="component" value="Unassembled WGS sequence"/>
</dbReference>
<comment type="caution">
    <text evidence="2">The sequence shown here is derived from an EMBL/GenBank/DDBJ whole genome shotgun (WGS) entry which is preliminary data.</text>
</comment>
<sequence>MAAANDSGMKNSSVLRTSTQKLLSVAWSPTRGTSSRGSEKDDAFRGLAGKKFSNDRWNHEEEIPQDCMYVAGDNRKEAVERSVNFAVTKAIDRFKNLSVPERAKGEKGLILKSMFSVFG</sequence>
<dbReference type="AlphaFoldDB" id="A0A4U5M873"/>
<evidence type="ECO:0000256" key="1">
    <source>
        <dbReference type="SAM" id="MobiDB-lite"/>
    </source>
</evidence>